<dbReference type="GO" id="GO:0000423">
    <property type="term" value="P:mitophagy"/>
    <property type="evidence" value="ECO:0007669"/>
    <property type="project" value="TreeGrafter"/>
</dbReference>
<feature type="compositionally biased region" description="Low complexity" evidence="3">
    <location>
        <begin position="27"/>
        <end position="38"/>
    </location>
</feature>
<evidence type="ECO:0000256" key="1">
    <source>
        <dbReference type="ARBA" id="ARBA00005965"/>
    </source>
</evidence>
<dbReference type="GO" id="GO:0000045">
    <property type="term" value="P:autophagosome assembly"/>
    <property type="evidence" value="ECO:0007669"/>
    <property type="project" value="TreeGrafter"/>
</dbReference>
<accession>A0A8C2VMT6</accession>
<gene>
    <name evidence="6" type="primary">BECN2</name>
</gene>
<evidence type="ECO:0000256" key="2">
    <source>
        <dbReference type="ARBA" id="ARBA00023006"/>
    </source>
</evidence>
<dbReference type="Gene3D" id="1.10.418.40">
    <property type="entry name" value="Autophagy protein 6/Beclin 1"/>
    <property type="match status" value="2"/>
</dbReference>
<dbReference type="Pfam" id="PF17675">
    <property type="entry name" value="APG6_N"/>
    <property type="match status" value="1"/>
</dbReference>
<dbReference type="PANTHER" id="PTHR12768">
    <property type="entry name" value="BECLIN 1"/>
    <property type="match status" value="1"/>
</dbReference>
<dbReference type="Gene3D" id="6.10.250.3110">
    <property type="match status" value="1"/>
</dbReference>
<keyword evidence="7" id="KW-1185">Reference proteome</keyword>
<dbReference type="GO" id="GO:0030674">
    <property type="term" value="F:protein-macromolecule adaptor activity"/>
    <property type="evidence" value="ECO:0007669"/>
    <property type="project" value="TreeGrafter"/>
</dbReference>
<sequence length="398" mass="44613">MSSIRFLCQHCHQPLKLSQTSEKLSSVRRSPGGPSSSLCEPDGGMSQERVKPFTLLGSCTSVKTLDGIQKTCAYIFDSLSDLEVVDHPLCEECTDCILEQLDKQLAQAQRECQTYRRCLEVGLLQGGDKSSALQTELWDLMQEEARLVGELGNLDSRQAQVAAHLSTAQAETTELLLQDEQHQKDLSVLQWQQQELSDELGSLDNQLMYAQRQIQQLRTTDIFEATFEISEEGPVGIINSFRLGRLPQVPVGWDEINAAWGQAALLLLALSNAVRLQFQRYHLVACGSHSYLKSRTADGEELPLASDGRHNVFLHNKFDRAMLAFLDCLQQFQQEAGPSGLLVPYTVHAQEGVLGDPADPKGQYSVRTHLNTEEQWTEALRRMLSNLKFCMAWASQRY</sequence>
<evidence type="ECO:0000259" key="5">
    <source>
        <dbReference type="Pfam" id="PF17675"/>
    </source>
</evidence>
<dbReference type="GO" id="GO:0008333">
    <property type="term" value="P:endosome to lysosome transport"/>
    <property type="evidence" value="ECO:0007669"/>
    <property type="project" value="Ensembl"/>
</dbReference>
<dbReference type="GO" id="GO:0045324">
    <property type="term" value="P:late endosome to vacuole transport"/>
    <property type="evidence" value="ECO:0007669"/>
    <property type="project" value="TreeGrafter"/>
</dbReference>
<dbReference type="AlphaFoldDB" id="A0A8C2VMT6"/>
<dbReference type="GO" id="GO:0006995">
    <property type="term" value="P:cellular response to nitrogen starvation"/>
    <property type="evidence" value="ECO:0007669"/>
    <property type="project" value="TreeGrafter"/>
</dbReference>
<dbReference type="InterPro" id="IPR007243">
    <property type="entry name" value="Atg6/Beclin"/>
</dbReference>
<dbReference type="GO" id="GO:0043548">
    <property type="term" value="F:phosphatidylinositol 3-kinase binding"/>
    <property type="evidence" value="ECO:0007669"/>
    <property type="project" value="TreeGrafter"/>
</dbReference>
<dbReference type="GO" id="GO:0000407">
    <property type="term" value="C:phagophore assembly site"/>
    <property type="evidence" value="ECO:0007669"/>
    <property type="project" value="TreeGrafter"/>
</dbReference>
<dbReference type="GO" id="GO:0034272">
    <property type="term" value="C:phosphatidylinositol 3-kinase complex, class III, type II"/>
    <property type="evidence" value="ECO:0007669"/>
    <property type="project" value="TreeGrafter"/>
</dbReference>
<evidence type="ECO:0000256" key="3">
    <source>
        <dbReference type="SAM" id="MobiDB-lite"/>
    </source>
</evidence>
<feature type="region of interest" description="Disordered" evidence="3">
    <location>
        <begin position="20"/>
        <end position="45"/>
    </location>
</feature>
<evidence type="ECO:0000313" key="6">
    <source>
        <dbReference type="Ensembl" id="ENSCLAP00000017966.1"/>
    </source>
</evidence>
<dbReference type="GO" id="GO:0034271">
    <property type="term" value="C:phosphatidylinositol 3-kinase complex, class III, type I"/>
    <property type="evidence" value="ECO:0007669"/>
    <property type="project" value="TreeGrafter"/>
</dbReference>
<name>A0A8C2VMT6_CHILA</name>
<dbReference type="Ensembl" id="ENSCLAT00000018144.1">
    <property type="protein sequence ID" value="ENSCLAP00000017966.1"/>
    <property type="gene ID" value="ENSCLAG00000012324.1"/>
</dbReference>
<dbReference type="Proteomes" id="UP000694398">
    <property type="component" value="Unassembled WGS sequence"/>
</dbReference>
<dbReference type="PANTHER" id="PTHR12768:SF5">
    <property type="entry name" value="BECLIN-2"/>
    <property type="match status" value="1"/>
</dbReference>
<dbReference type="OMA" id="INTAWGT"/>
<keyword evidence="2" id="KW-0072">Autophagy</keyword>
<dbReference type="GeneTree" id="ENSGT00390000008164"/>
<reference evidence="6" key="2">
    <citation type="submission" date="2025-09" db="UniProtKB">
        <authorList>
            <consortium name="Ensembl"/>
        </authorList>
    </citation>
    <scope>IDENTIFICATION</scope>
</reference>
<dbReference type="GO" id="GO:1990172">
    <property type="term" value="P:G protein-coupled receptor catabolic process"/>
    <property type="evidence" value="ECO:0007669"/>
    <property type="project" value="Ensembl"/>
</dbReference>
<evidence type="ECO:0000313" key="7">
    <source>
        <dbReference type="Proteomes" id="UP000694398"/>
    </source>
</evidence>
<organism evidence="6 7">
    <name type="scientific">Chinchilla lanigera</name>
    <name type="common">Long-tailed chinchilla</name>
    <name type="synonym">Chinchilla villidera</name>
    <dbReference type="NCBI Taxonomy" id="34839"/>
    <lineage>
        <taxon>Eukaryota</taxon>
        <taxon>Metazoa</taxon>
        <taxon>Chordata</taxon>
        <taxon>Craniata</taxon>
        <taxon>Vertebrata</taxon>
        <taxon>Euteleostomi</taxon>
        <taxon>Mammalia</taxon>
        <taxon>Eutheria</taxon>
        <taxon>Euarchontoglires</taxon>
        <taxon>Glires</taxon>
        <taxon>Rodentia</taxon>
        <taxon>Hystricomorpha</taxon>
        <taxon>Chinchillidae</taxon>
        <taxon>Chinchilla</taxon>
    </lineage>
</organism>
<comment type="similarity">
    <text evidence="1">Belongs to the beclin family.</text>
</comment>
<dbReference type="InterPro" id="IPR040455">
    <property type="entry name" value="Atg6_BARA"/>
</dbReference>
<dbReference type="Pfam" id="PF04111">
    <property type="entry name" value="APG6"/>
    <property type="match status" value="1"/>
</dbReference>
<protein>
    <submittedName>
        <fullName evidence="6">Beclin 2</fullName>
    </submittedName>
</protein>
<dbReference type="InterPro" id="IPR038274">
    <property type="entry name" value="Atg6/Beclin_C_sf"/>
</dbReference>
<feature type="domain" description="Atg6/beclin coiled-coil" evidence="5">
    <location>
        <begin position="88"/>
        <end position="214"/>
    </location>
</feature>
<dbReference type="InterPro" id="IPR041691">
    <property type="entry name" value="Atg6/beclin_CC"/>
</dbReference>
<feature type="domain" description="Atg6 BARA" evidence="4">
    <location>
        <begin position="217"/>
        <end position="396"/>
    </location>
</feature>
<proteinExistence type="inferred from homology"/>
<reference evidence="6" key="1">
    <citation type="submission" date="2025-08" db="UniProtKB">
        <authorList>
            <consortium name="Ensembl"/>
        </authorList>
    </citation>
    <scope>IDENTIFICATION</scope>
</reference>
<evidence type="ECO:0000259" key="4">
    <source>
        <dbReference type="Pfam" id="PF04111"/>
    </source>
</evidence>